<dbReference type="InterPro" id="IPR045888">
    <property type="entry name" value="Erv"/>
</dbReference>
<dbReference type="PANTHER" id="PTHR10984:SF81">
    <property type="entry name" value="ER-DERIVED VESICLES PROTEIN ERV41"/>
    <property type="match status" value="1"/>
</dbReference>
<organism evidence="9 10">
    <name type="scientific">Pichia sorbitophila (strain ATCC MYA-4447 / BCRC 22081 / CBS 7064 / NBRC 10061 / NRRL Y-12695)</name>
    <name type="common">Hybrid yeast</name>
    <dbReference type="NCBI Taxonomy" id="559304"/>
    <lineage>
        <taxon>Eukaryota</taxon>
        <taxon>Fungi</taxon>
        <taxon>Dikarya</taxon>
        <taxon>Ascomycota</taxon>
        <taxon>Saccharomycotina</taxon>
        <taxon>Pichiomycetes</taxon>
        <taxon>Debaryomycetaceae</taxon>
        <taxon>Millerozyma</taxon>
    </lineage>
</organism>
<evidence type="ECO:0000259" key="6">
    <source>
        <dbReference type="Pfam" id="PF07970"/>
    </source>
</evidence>
<keyword evidence="2 5" id="KW-0812">Transmembrane</keyword>
<protein>
    <recommendedName>
        <fullName evidence="5">Endoplasmic reticulum-Golgi intermediate compartment protein</fullName>
    </recommendedName>
</protein>
<dbReference type="eggNOG" id="KOG2667">
    <property type="taxonomic scope" value="Eukaryota"/>
</dbReference>
<dbReference type="OMA" id="VWVCAGW"/>
<dbReference type="AlphaFoldDB" id="G8YGZ8"/>
<keyword evidence="10" id="KW-1185">Reference proteome</keyword>
<dbReference type="EMBL" id="FO082053">
    <property type="protein sequence ID" value="CCE79935.1"/>
    <property type="molecule type" value="Genomic_DNA"/>
</dbReference>
<dbReference type="Proteomes" id="UP000005222">
    <property type="component" value="Chromosome G"/>
</dbReference>
<dbReference type="GO" id="GO:0006888">
    <property type="term" value="P:endoplasmic reticulum to Golgi vesicle-mediated transport"/>
    <property type="evidence" value="ECO:0007669"/>
    <property type="project" value="UniProtKB-UniRule"/>
</dbReference>
<dbReference type="GO" id="GO:0033116">
    <property type="term" value="C:endoplasmic reticulum-Golgi intermediate compartment membrane"/>
    <property type="evidence" value="ECO:0007669"/>
    <property type="project" value="UniProtKB-SubCell"/>
</dbReference>
<evidence type="ECO:0000313" key="10">
    <source>
        <dbReference type="Proteomes" id="UP000005222"/>
    </source>
</evidence>
<sequence length="344" mass="38974">MDSFSTKVRTFDAFPKIDPHKTQRSSSGGFSTLVTALFILLVTWVEIGGFLGGYVDHQFIVDDKLTSDLFINLDMLVGMPCEYLHTNVMDVTHDRLLAGELLNFQGMNFFVPDIVQMNSENNDHNTPDLDEVMRETVRAEFNVAGTRMNEDASACHIYGSIPVNKVAGDFHITGKGFGYADRHRVPFEKLNFSHVIMEFSFGEFYPMIKNPLDFTGKIASQKLQSYKYFMTAVPTLYEKLGIEVDTYQYSLTEQHRAITTDETGLPSDIPGLYFKYDFDTIKLLIAEKRIPFLQFVARLATIVSGLFIVATYLYKLYSKTITLIFGKKFAYKDTEKLDGGLLGS</sequence>
<reference evidence="10" key="2">
    <citation type="journal article" date="2012" name="G3 (Bethesda)">
        <title>Pichia sorbitophila, an interspecies yeast hybrid reveals early steps of genome resolution following polyploidization.</title>
        <authorList>
            <person name="Leh Louis V."/>
            <person name="Despons L."/>
            <person name="Friedrich A."/>
            <person name="Martin T."/>
            <person name="Durrens P."/>
            <person name="Casaregola S."/>
            <person name="Neuveglise C."/>
            <person name="Fairhead C."/>
            <person name="Marck C."/>
            <person name="Cruz J.A."/>
            <person name="Straub M.L."/>
            <person name="Kugler V."/>
            <person name="Sacerdot C."/>
            <person name="Uzunov Z."/>
            <person name="Thierry A."/>
            <person name="Weiss S."/>
            <person name="Bleykasten C."/>
            <person name="De Montigny J."/>
            <person name="Jacques N."/>
            <person name="Jung P."/>
            <person name="Lemaire M."/>
            <person name="Mallet S."/>
            <person name="Morel G."/>
            <person name="Richard G.F."/>
            <person name="Sarkar A."/>
            <person name="Savel G."/>
            <person name="Schacherer J."/>
            <person name="Seret M.L."/>
            <person name="Talla E."/>
            <person name="Samson G."/>
            <person name="Jubin C."/>
            <person name="Poulain J."/>
            <person name="Vacherie B."/>
            <person name="Barbe V."/>
            <person name="Pelletier E."/>
            <person name="Sherman D.J."/>
            <person name="Westhof E."/>
            <person name="Weissenbach J."/>
            <person name="Baret P.V."/>
            <person name="Wincker P."/>
            <person name="Gaillardin C."/>
            <person name="Dujon B."/>
            <person name="Souciet J.L."/>
        </authorList>
    </citation>
    <scope>NUCLEOTIDE SEQUENCE [LARGE SCALE GENOMIC DNA]</scope>
    <source>
        <strain evidence="10">ATCC MYA-4447 / BCRC 22081 / CBS 7064 / NBRC 10061 / NRRL Y-12695</strain>
    </source>
</reference>
<evidence type="ECO:0000256" key="1">
    <source>
        <dbReference type="ARBA" id="ARBA00004370"/>
    </source>
</evidence>
<dbReference type="FunCoup" id="G8YGZ8">
    <property type="interactions" value="596"/>
</dbReference>
<keyword evidence="4 5" id="KW-0472">Membrane</keyword>
<evidence type="ECO:0000313" key="8">
    <source>
        <dbReference type="EMBL" id="CCE79935.1"/>
    </source>
</evidence>
<comment type="subcellular location">
    <subcellularLocation>
        <location evidence="5">Endoplasmic reticulum membrane</location>
        <topology evidence="5">Multi-pass membrane protein</topology>
    </subcellularLocation>
    <subcellularLocation>
        <location evidence="5">Endoplasmic reticulum-Golgi intermediate compartment membrane</location>
        <topology evidence="5">Multi-pass membrane protein</topology>
    </subcellularLocation>
    <subcellularLocation>
        <location evidence="5">Golgi apparatus membrane</location>
        <topology evidence="5">Multi-pass membrane protein</topology>
    </subcellularLocation>
    <subcellularLocation>
        <location evidence="1">Membrane</location>
    </subcellularLocation>
</comment>
<dbReference type="Proteomes" id="UP000005222">
    <property type="component" value="Chromosome H"/>
</dbReference>
<dbReference type="EMBL" id="FO082052">
    <property type="protein sequence ID" value="CCE80700.1"/>
    <property type="molecule type" value="Genomic_DNA"/>
</dbReference>
<dbReference type="HOGENOM" id="CLU_034705_2_0_1"/>
<name>G8YGZ8_PICSO</name>
<feature type="domain" description="Endoplasmic reticulum vesicle transporter N-terminal" evidence="7">
    <location>
        <begin position="8"/>
        <end position="95"/>
    </location>
</feature>
<dbReference type="PANTHER" id="PTHR10984">
    <property type="entry name" value="ENDOPLASMIC RETICULUM-GOLGI INTERMEDIATE COMPARTMENT PROTEIN"/>
    <property type="match status" value="1"/>
</dbReference>
<dbReference type="OrthoDB" id="5541786at2759"/>
<evidence type="ECO:0000259" key="7">
    <source>
        <dbReference type="Pfam" id="PF13850"/>
    </source>
</evidence>
<evidence type="ECO:0000313" key="9">
    <source>
        <dbReference type="EMBL" id="CCE80700.1"/>
    </source>
</evidence>
<dbReference type="InterPro" id="IPR012936">
    <property type="entry name" value="Erv_C"/>
</dbReference>
<feature type="transmembrane region" description="Helical" evidence="5">
    <location>
        <begin position="292"/>
        <end position="314"/>
    </location>
</feature>
<comment type="similarity">
    <text evidence="5">Belongs to the ERGIC family.</text>
</comment>
<dbReference type="GO" id="GO:0000139">
    <property type="term" value="C:Golgi membrane"/>
    <property type="evidence" value="ECO:0007669"/>
    <property type="project" value="UniProtKB-SubCell"/>
</dbReference>
<accession>G8YGZ8</accession>
<proteinExistence type="inferred from homology"/>
<gene>
    <name evidence="9" type="primary">Piso0_003028</name>
    <name evidence="8" type="ORF">GNLVRS01_PISO0G03306g</name>
    <name evidence="9" type="ORF">GNLVRS01_PISO0H03307g</name>
</gene>
<dbReference type="InterPro" id="IPR039542">
    <property type="entry name" value="Erv_N"/>
</dbReference>
<evidence type="ECO:0000256" key="2">
    <source>
        <dbReference type="ARBA" id="ARBA00022692"/>
    </source>
</evidence>
<keyword evidence="5" id="KW-0333">Golgi apparatus</keyword>
<evidence type="ECO:0000256" key="5">
    <source>
        <dbReference type="RuleBase" id="RU369013"/>
    </source>
</evidence>
<evidence type="ECO:0000256" key="3">
    <source>
        <dbReference type="ARBA" id="ARBA00022989"/>
    </source>
</evidence>
<keyword evidence="5" id="KW-0256">Endoplasmic reticulum</keyword>
<comment type="function">
    <text evidence="5">Plays a role in transport between endoplasmic reticulum and Golgi.</text>
</comment>
<feature type="domain" description="Endoplasmic reticulum vesicle transporter C-terminal" evidence="6">
    <location>
        <begin position="150"/>
        <end position="312"/>
    </location>
</feature>
<dbReference type="Pfam" id="PF07970">
    <property type="entry name" value="COPIIcoated_ERV"/>
    <property type="match status" value="1"/>
</dbReference>
<keyword evidence="5" id="KW-0931">ER-Golgi transport</keyword>
<dbReference type="GO" id="GO:0030134">
    <property type="term" value="C:COPII-coated ER to Golgi transport vesicle"/>
    <property type="evidence" value="ECO:0007669"/>
    <property type="project" value="TreeGrafter"/>
</dbReference>
<feature type="transmembrane region" description="Helical" evidence="5">
    <location>
        <begin position="30"/>
        <end position="55"/>
    </location>
</feature>
<dbReference type="Pfam" id="PF13850">
    <property type="entry name" value="ERGIC_N"/>
    <property type="match status" value="1"/>
</dbReference>
<evidence type="ECO:0000256" key="4">
    <source>
        <dbReference type="ARBA" id="ARBA00023136"/>
    </source>
</evidence>
<keyword evidence="5" id="KW-0813">Transport</keyword>
<dbReference type="GO" id="GO:0005789">
    <property type="term" value="C:endoplasmic reticulum membrane"/>
    <property type="evidence" value="ECO:0007669"/>
    <property type="project" value="UniProtKB-SubCell"/>
</dbReference>
<dbReference type="GO" id="GO:0006890">
    <property type="term" value="P:retrograde vesicle-mediated transport, Golgi to endoplasmic reticulum"/>
    <property type="evidence" value="ECO:0007669"/>
    <property type="project" value="TreeGrafter"/>
</dbReference>
<dbReference type="InParanoid" id="G8YGZ8"/>
<keyword evidence="3 5" id="KW-1133">Transmembrane helix</keyword>
<reference evidence="9" key="1">
    <citation type="submission" date="2011-10" db="EMBL/GenBank/DDBJ databases">
        <authorList>
            <person name="Genoscope - CEA"/>
        </authorList>
    </citation>
    <scope>NUCLEOTIDE SEQUENCE</scope>
</reference>
<dbReference type="STRING" id="559304.G8YGZ8"/>